<dbReference type="Proteomes" id="UP001241537">
    <property type="component" value="Unassembled WGS sequence"/>
</dbReference>
<reference evidence="1" key="1">
    <citation type="submission" date="2023-07" db="EMBL/GenBank/DDBJ databases">
        <title>Genomic Encyclopedia of Type Strains, Phase IV (KMG-IV): sequencing the most valuable type-strain genomes for metagenomic binning, comparative biology and taxonomic classification.</title>
        <authorList>
            <person name="Goeker M."/>
        </authorList>
    </citation>
    <scope>NUCLEOTIDE SEQUENCE</scope>
    <source>
        <strain evidence="1">DSM 19659</strain>
    </source>
</reference>
<protein>
    <submittedName>
        <fullName evidence="1">Uncharacterized protein</fullName>
    </submittedName>
</protein>
<dbReference type="AlphaFoldDB" id="A0AAE3VC53"/>
<gene>
    <name evidence="1" type="ORF">J2S20_002293</name>
</gene>
<proteinExistence type="predicted"/>
<evidence type="ECO:0000313" key="1">
    <source>
        <dbReference type="EMBL" id="MDQ0153572.1"/>
    </source>
</evidence>
<accession>A0AAE3VC53</accession>
<comment type="caution">
    <text evidence="1">The sequence shown here is derived from an EMBL/GenBank/DDBJ whole genome shotgun (WGS) entry which is preliminary data.</text>
</comment>
<dbReference type="EMBL" id="JAUSTO010000024">
    <property type="protein sequence ID" value="MDQ0153572.1"/>
    <property type="molecule type" value="Genomic_DNA"/>
</dbReference>
<organism evidence="1 2">
    <name type="scientific">Moryella indoligenes</name>
    <dbReference type="NCBI Taxonomy" id="371674"/>
    <lineage>
        <taxon>Bacteria</taxon>
        <taxon>Bacillati</taxon>
        <taxon>Bacillota</taxon>
        <taxon>Clostridia</taxon>
        <taxon>Lachnospirales</taxon>
        <taxon>Lachnospiraceae</taxon>
        <taxon>Moryella</taxon>
    </lineage>
</organism>
<evidence type="ECO:0000313" key="2">
    <source>
        <dbReference type="Proteomes" id="UP001241537"/>
    </source>
</evidence>
<name>A0AAE3VC53_9FIRM</name>
<sequence length="156" mass="18524">MDNPDDVRKYSLKIRWRSGQVDELDGTYDKLSLPEDFPELVEKVRDFISFYGLGEFFDEDAYSRKKRRESELIFCKVIFQDAEKEYTYLADEAIYEKGDFAWAPAGKDNEEKIVRVTDVEYLQPKEASFPVEKTKKLIRKLTPEEYERYVEEGEDD</sequence>
<keyword evidence="2" id="KW-1185">Reference proteome</keyword>